<sequence>MSVIRYPVLLRYYKRAGMFPLPERHRAKRKVLHRRRKERYPKRYQRRKKDVALTRRKEGKRHVDMVPQRYQKDRREKGLFYR</sequence>
<dbReference type="AlphaFoldDB" id="A0ABD0JIK0"/>
<feature type="compositionally biased region" description="Basic and acidic residues" evidence="1">
    <location>
        <begin position="50"/>
        <end position="69"/>
    </location>
</feature>
<comment type="caution">
    <text evidence="2">The sequence shown here is derived from an EMBL/GenBank/DDBJ whole genome shotgun (WGS) entry which is preliminary data.</text>
</comment>
<organism evidence="2 3">
    <name type="scientific">Batillaria attramentaria</name>
    <dbReference type="NCBI Taxonomy" id="370345"/>
    <lineage>
        <taxon>Eukaryota</taxon>
        <taxon>Metazoa</taxon>
        <taxon>Spiralia</taxon>
        <taxon>Lophotrochozoa</taxon>
        <taxon>Mollusca</taxon>
        <taxon>Gastropoda</taxon>
        <taxon>Caenogastropoda</taxon>
        <taxon>Sorbeoconcha</taxon>
        <taxon>Cerithioidea</taxon>
        <taxon>Batillariidae</taxon>
        <taxon>Batillaria</taxon>
    </lineage>
</organism>
<evidence type="ECO:0000313" key="3">
    <source>
        <dbReference type="Proteomes" id="UP001519460"/>
    </source>
</evidence>
<dbReference type="Proteomes" id="UP001519460">
    <property type="component" value="Unassembled WGS sequence"/>
</dbReference>
<accession>A0ABD0JIK0</accession>
<dbReference type="EMBL" id="JACVVK020000426">
    <property type="protein sequence ID" value="KAK7474770.1"/>
    <property type="molecule type" value="Genomic_DNA"/>
</dbReference>
<reference evidence="2 3" key="1">
    <citation type="journal article" date="2023" name="Sci. Data">
        <title>Genome assembly of the Korean intertidal mud-creeper Batillaria attramentaria.</title>
        <authorList>
            <person name="Patra A.K."/>
            <person name="Ho P.T."/>
            <person name="Jun S."/>
            <person name="Lee S.J."/>
            <person name="Kim Y."/>
            <person name="Won Y.J."/>
        </authorList>
    </citation>
    <scope>NUCLEOTIDE SEQUENCE [LARGE SCALE GENOMIC DNA]</scope>
    <source>
        <strain evidence="2">Wonlab-2016</strain>
    </source>
</reference>
<gene>
    <name evidence="2" type="ORF">BaRGS_00034002</name>
</gene>
<evidence type="ECO:0000313" key="2">
    <source>
        <dbReference type="EMBL" id="KAK7474770.1"/>
    </source>
</evidence>
<protein>
    <submittedName>
        <fullName evidence="2">Uncharacterized protein</fullName>
    </submittedName>
</protein>
<name>A0ABD0JIK0_9CAEN</name>
<keyword evidence="3" id="KW-1185">Reference proteome</keyword>
<feature type="region of interest" description="Disordered" evidence="1">
    <location>
        <begin position="43"/>
        <end position="69"/>
    </location>
</feature>
<evidence type="ECO:0000256" key="1">
    <source>
        <dbReference type="SAM" id="MobiDB-lite"/>
    </source>
</evidence>
<proteinExistence type="predicted"/>